<dbReference type="OrthoDB" id="9797618at2"/>
<evidence type="ECO:0000256" key="1">
    <source>
        <dbReference type="ARBA" id="ARBA00004459"/>
    </source>
</evidence>
<dbReference type="AlphaFoldDB" id="A0A0W0Z6D9"/>
<dbReference type="PATRIC" id="fig|452.5.peg.912"/>
<gene>
    <name evidence="14" type="primary">lolB</name>
    <name evidence="14" type="ORF">Lspi_0832</name>
</gene>
<keyword evidence="8" id="KW-0472">Membrane</keyword>
<proteinExistence type="inferred from homology"/>
<keyword evidence="11" id="KW-0998">Cell outer membrane</keyword>
<keyword evidence="15" id="KW-1185">Reference proteome</keyword>
<evidence type="ECO:0000256" key="11">
    <source>
        <dbReference type="ARBA" id="ARBA00023237"/>
    </source>
</evidence>
<keyword evidence="7" id="KW-0653">Protein transport</keyword>
<evidence type="ECO:0000256" key="9">
    <source>
        <dbReference type="ARBA" id="ARBA00023139"/>
    </source>
</evidence>
<dbReference type="STRING" id="452.Lspi_0832"/>
<dbReference type="Proteomes" id="UP000054877">
    <property type="component" value="Unassembled WGS sequence"/>
</dbReference>
<organism evidence="14 15">
    <name type="scientific">Legionella spiritensis</name>
    <dbReference type="NCBI Taxonomy" id="452"/>
    <lineage>
        <taxon>Bacteria</taxon>
        <taxon>Pseudomonadati</taxon>
        <taxon>Pseudomonadota</taxon>
        <taxon>Gammaproteobacteria</taxon>
        <taxon>Legionellales</taxon>
        <taxon>Legionellaceae</taxon>
        <taxon>Legionella</taxon>
    </lineage>
</organism>
<evidence type="ECO:0000256" key="5">
    <source>
        <dbReference type="ARBA" id="ARBA00022448"/>
    </source>
</evidence>
<dbReference type="Gene3D" id="2.50.20.10">
    <property type="entry name" value="Lipoprotein localisation LolA/LolB/LppX"/>
    <property type="match status" value="1"/>
</dbReference>
<dbReference type="CDD" id="cd16326">
    <property type="entry name" value="LolB"/>
    <property type="match status" value="1"/>
</dbReference>
<comment type="caution">
    <text evidence="14">The sequence shown here is derived from an EMBL/GenBank/DDBJ whole genome shotgun (WGS) entry which is preliminary data.</text>
</comment>
<dbReference type="GO" id="GO:0015031">
    <property type="term" value="P:protein transport"/>
    <property type="evidence" value="ECO:0007669"/>
    <property type="project" value="UniProtKB-KW"/>
</dbReference>
<evidence type="ECO:0000256" key="2">
    <source>
        <dbReference type="ARBA" id="ARBA00009696"/>
    </source>
</evidence>
<comment type="subunit">
    <text evidence="3">Monomer.</text>
</comment>
<evidence type="ECO:0000256" key="4">
    <source>
        <dbReference type="ARBA" id="ARBA00016202"/>
    </source>
</evidence>
<protein>
    <recommendedName>
        <fullName evidence="4">Outer-membrane lipoprotein LolB</fullName>
    </recommendedName>
</protein>
<dbReference type="PROSITE" id="PS51257">
    <property type="entry name" value="PROKAR_LIPOPROTEIN"/>
    <property type="match status" value="1"/>
</dbReference>
<evidence type="ECO:0000256" key="7">
    <source>
        <dbReference type="ARBA" id="ARBA00022927"/>
    </source>
</evidence>
<evidence type="ECO:0000313" key="15">
    <source>
        <dbReference type="Proteomes" id="UP000054877"/>
    </source>
</evidence>
<keyword evidence="12" id="KW-0449">Lipoprotein</keyword>
<dbReference type="NCBIfam" id="TIGR00548">
    <property type="entry name" value="lolB"/>
    <property type="match status" value="1"/>
</dbReference>
<keyword evidence="9" id="KW-0564">Palmitate</keyword>
<comment type="subcellular location">
    <subcellularLocation>
        <location evidence="1">Cell outer membrane</location>
        <topology evidence="1">Lipid-anchor</topology>
    </subcellularLocation>
</comment>
<dbReference type="EMBL" id="LNYX01000012">
    <property type="protein sequence ID" value="KTD64665.1"/>
    <property type="molecule type" value="Genomic_DNA"/>
</dbReference>
<accession>A0A0W0Z6D9</accession>
<keyword evidence="5" id="KW-0813">Transport</keyword>
<feature type="chain" id="PRO_5006918334" description="Outer-membrane lipoprotein LolB" evidence="13">
    <location>
        <begin position="25"/>
        <end position="199"/>
    </location>
</feature>
<keyword evidence="6 13" id="KW-0732">Signal</keyword>
<reference evidence="14 15" key="1">
    <citation type="submission" date="2015-11" db="EMBL/GenBank/DDBJ databases">
        <title>Genomic analysis of 38 Legionella species identifies large and diverse effector repertoires.</title>
        <authorList>
            <person name="Burstein D."/>
            <person name="Amaro F."/>
            <person name="Zusman T."/>
            <person name="Lifshitz Z."/>
            <person name="Cohen O."/>
            <person name="Gilbert J.A."/>
            <person name="Pupko T."/>
            <person name="Shuman H.A."/>
            <person name="Segal G."/>
        </authorList>
    </citation>
    <scope>NUCLEOTIDE SEQUENCE [LARGE SCALE GENOMIC DNA]</scope>
    <source>
        <strain evidence="14 15">Mt.St.Helens-9</strain>
    </source>
</reference>
<keyword evidence="10" id="KW-0143">Chaperone</keyword>
<evidence type="ECO:0000313" key="14">
    <source>
        <dbReference type="EMBL" id="KTD64665.1"/>
    </source>
</evidence>
<dbReference type="GO" id="GO:0009279">
    <property type="term" value="C:cell outer membrane"/>
    <property type="evidence" value="ECO:0007669"/>
    <property type="project" value="UniProtKB-SubCell"/>
</dbReference>
<evidence type="ECO:0000256" key="3">
    <source>
        <dbReference type="ARBA" id="ARBA00011245"/>
    </source>
</evidence>
<evidence type="ECO:0000256" key="6">
    <source>
        <dbReference type="ARBA" id="ARBA00022729"/>
    </source>
</evidence>
<dbReference type="InterPro" id="IPR004565">
    <property type="entry name" value="OM_lipoprot_LolB"/>
</dbReference>
<evidence type="ECO:0000256" key="12">
    <source>
        <dbReference type="ARBA" id="ARBA00023288"/>
    </source>
</evidence>
<evidence type="ECO:0000256" key="13">
    <source>
        <dbReference type="SAM" id="SignalP"/>
    </source>
</evidence>
<dbReference type="InterPro" id="IPR029046">
    <property type="entry name" value="LolA/LolB/LppX"/>
</dbReference>
<name>A0A0W0Z6D9_LEGSP</name>
<dbReference type="Pfam" id="PF03550">
    <property type="entry name" value="LolB"/>
    <property type="match status" value="1"/>
</dbReference>
<sequence>MNTCKRLSILLLTLLTACAPPRPAEEVAQPEVLPLTERTERTTVISSWEISGAMAARNKNKAWTASINWLQRGANNYQIRLFGPLGSGTVMIDKKGSVVTYRDGPKTVTSNNPDQLLQEQTGIRLPVNNLYYWVRGLPAPGKVQSVKHDRYNHLILLRQDGYTIEYPGYTSVKNTDLPSRIKLQGKGVFIKMVIKKWSV</sequence>
<evidence type="ECO:0000256" key="10">
    <source>
        <dbReference type="ARBA" id="ARBA00023186"/>
    </source>
</evidence>
<comment type="similarity">
    <text evidence="2">Belongs to the LolB family.</text>
</comment>
<evidence type="ECO:0000256" key="8">
    <source>
        <dbReference type="ARBA" id="ARBA00023136"/>
    </source>
</evidence>
<feature type="signal peptide" evidence="13">
    <location>
        <begin position="1"/>
        <end position="24"/>
    </location>
</feature>
<dbReference type="SUPFAM" id="SSF89392">
    <property type="entry name" value="Prokaryotic lipoproteins and lipoprotein localization factors"/>
    <property type="match status" value="1"/>
</dbReference>
<dbReference type="RefSeq" id="WP_058482774.1">
    <property type="nucleotide sequence ID" value="NZ_CAAAII010000002.1"/>
</dbReference>